<keyword evidence="4 8" id="KW-0067">ATP-binding</keyword>
<dbReference type="GO" id="GO:0015421">
    <property type="term" value="F:ABC-type oligopeptide transporter activity"/>
    <property type="evidence" value="ECO:0007669"/>
    <property type="project" value="TreeGrafter"/>
</dbReference>
<gene>
    <name evidence="8" type="ORF">SDC9_135014</name>
</gene>
<dbReference type="EMBL" id="VSSQ01035633">
    <property type="protein sequence ID" value="MPM87913.1"/>
    <property type="molecule type" value="Genomic_DNA"/>
</dbReference>
<reference evidence="8" key="1">
    <citation type="submission" date="2019-08" db="EMBL/GenBank/DDBJ databases">
        <authorList>
            <person name="Kucharzyk K."/>
            <person name="Murdoch R.W."/>
            <person name="Higgins S."/>
            <person name="Loffler F."/>
        </authorList>
    </citation>
    <scope>NUCLEOTIDE SEQUENCE</scope>
</reference>
<feature type="domain" description="ABC transporter" evidence="7">
    <location>
        <begin position="1"/>
        <end position="207"/>
    </location>
</feature>
<dbReference type="PANTHER" id="PTHR43394:SF1">
    <property type="entry name" value="ATP-BINDING CASSETTE SUB-FAMILY B MEMBER 10, MITOCHONDRIAL"/>
    <property type="match status" value="1"/>
</dbReference>
<dbReference type="InterPro" id="IPR017871">
    <property type="entry name" value="ABC_transporter-like_CS"/>
</dbReference>
<dbReference type="PROSITE" id="PS50893">
    <property type="entry name" value="ABC_TRANSPORTER_2"/>
    <property type="match status" value="1"/>
</dbReference>
<proteinExistence type="predicted"/>
<keyword evidence="2" id="KW-0812">Transmembrane</keyword>
<evidence type="ECO:0000256" key="5">
    <source>
        <dbReference type="ARBA" id="ARBA00022989"/>
    </source>
</evidence>
<evidence type="ECO:0000256" key="4">
    <source>
        <dbReference type="ARBA" id="ARBA00022840"/>
    </source>
</evidence>
<keyword evidence="8" id="KW-0378">Hydrolase</keyword>
<dbReference type="FunFam" id="3.40.50.300:FF:000218">
    <property type="entry name" value="Multidrug ABC transporter ATP-binding protein"/>
    <property type="match status" value="1"/>
</dbReference>
<comment type="subcellular location">
    <subcellularLocation>
        <location evidence="1">Membrane</location>
        <topology evidence="1">Multi-pass membrane protein</topology>
    </subcellularLocation>
</comment>
<dbReference type="InterPro" id="IPR003439">
    <property type="entry name" value="ABC_transporter-like_ATP-bd"/>
</dbReference>
<comment type="caution">
    <text evidence="8">The sequence shown here is derived from an EMBL/GenBank/DDBJ whole genome shotgun (WGS) entry which is preliminary data.</text>
</comment>
<dbReference type="PROSITE" id="PS00211">
    <property type="entry name" value="ABC_TRANSPORTER_1"/>
    <property type="match status" value="1"/>
</dbReference>
<dbReference type="EC" id="3.6.3.-" evidence="8"/>
<dbReference type="GO" id="GO:0005524">
    <property type="term" value="F:ATP binding"/>
    <property type="evidence" value="ECO:0007669"/>
    <property type="project" value="UniProtKB-KW"/>
</dbReference>
<dbReference type="GO" id="GO:0005743">
    <property type="term" value="C:mitochondrial inner membrane"/>
    <property type="evidence" value="ECO:0007669"/>
    <property type="project" value="TreeGrafter"/>
</dbReference>
<dbReference type="SUPFAM" id="SSF52540">
    <property type="entry name" value="P-loop containing nucleoside triphosphate hydrolases"/>
    <property type="match status" value="1"/>
</dbReference>
<keyword evidence="3" id="KW-0547">Nucleotide-binding</keyword>
<protein>
    <submittedName>
        <fullName evidence="8">Putative multidrug export ATP-binding/permease protein</fullName>
        <ecNumber evidence="8">3.6.3.-</ecNumber>
    </submittedName>
</protein>
<name>A0A645DGG6_9ZZZZ</name>
<dbReference type="Gene3D" id="3.40.50.300">
    <property type="entry name" value="P-loop containing nucleotide triphosphate hydrolases"/>
    <property type="match status" value="1"/>
</dbReference>
<dbReference type="SMART" id="SM00382">
    <property type="entry name" value="AAA"/>
    <property type="match status" value="1"/>
</dbReference>
<dbReference type="AlphaFoldDB" id="A0A645DGG6"/>
<dbReference type="GO" id="GO:0016887">
    <property type="term" value="F:ATP hydrolysis activity"/>
    <property type="evidence" value="ECO:0007669"/>
    <property type="project" value="InterPro"/>
</dbReference>
<evidence type="ECO:0000256" key="2">
    <source>
        <dbReference type="ARBA" id="ARBA00022692"/>
    </source>
</evidence>
<organism evidence="8">
    <name type="scientific">bioreactor metagenome</name>
    <dbReference type="NCBI Taxonomy" id="1076179"/>
    <lineage>
        <taxon>unclassified sequences</taxon>
        <taxon>metagenomes</taxon>
        <taxon>ecological metagenomes</taxon>
    </lineage>
</organism>
<accession>A0A645DGG6</accession>
<evidence type="ECO:0000256" key="6">
    <source>
        <dbReference type="ARBA" id="ARBA00023136"/>
    </source>
</evidence>
<evidence type="ECO:0000313" key="8">
    <source>
        <dbReference type="EMBL" id="MPM87913.1"/>
    </source>
</evidence>
<dbReference type="InterPro" id="IPR039421">
    <property type="entry name" value="Type_1_exporter"/>
</dbReference>
<dbReference type="PANTHER" id="PTHR43394">
    <property type="entry name" value="ATP-DEPENDENT PERMEASE MDL1, MITOCHONDRIAL"/>
    <property type="match status" value="1"/>
</dbReference>
<keyword evidence="5" id="KW-1133">Transmembrane helix</keyword>
<dbReference type="GO" id="GO:0090374">
    <property type="term" value="P:oligopeptide export from mitochondrion"/>
    <property type="evidence" value="ECO:0007669"/>
    <property type="project" value="TreeGrafter"/>
</dbReference>
<keyword evidence="6" id="KW-0472">Membrane</keyword>
<sequence length="216" mass="23899">MLGIVGKSGVGKSTLINLVMRLYDVRSGCVKIDGVDIRDISQSSLRSQIGVVLQETFLFTGSVYDNIAYAKPDATHEEVISASKLANAHNFIMKLPDSYNTYVGEKGYTLSGGERQRIAIARAVLHNPKILILDEATSALDTETEKMIQDSLAELTKNRTTLAIAHRLSTLRNATKLVVLDEGRVAEFGTHEELMHKNGIYYNLVMAQRQMNKLSK</sequence>
<evidence type="ECO:0000259" key="7">
    <source>
        <dbReference type="PROSITE" id="PS50893"/>
    </source>
</evidence>
<dbReference type="InterPro" id="IPR003593">
    <property type="entry name" value="AAA+_ATPase"/>
</dbReference>
<evidence type="ECO:0000256" key="3">
    <source>
        <dbReference type="ARBA" id="ARBA00022741"/>
    </source>
</evidence>
<dbReference type="Pfam" id="PF00005">
    <property type="entry name" value="ABC_tran"/>
    <property type="match status" value="1"/>
</dbReference>
<evidence type="ECO:0000256" key="1">
    <source>
        <dbReference type="ARBA" id="ARBA00004141"/>
    </source>
</evidence>
<dbReference type="InterPro" id="IPR027417">
    <property type="entry name" value="P-loop_NTPase"/>
</dbReference>